<keyword evidence="3" id="KW-1185">Reference proteome</keyword>
<gene>
    <name evidence="2" type="ORF">KIN20_006954</name>
</gene>
<dbReference type="GO" id="GO:0005112">
    <property type="term" value="F:Notch binding"/>
    <property type="evidence" value="ECO:0007669"/>
    <property type="project" value="TreeGrafter"/>
</dbReference>
<feature type="region of interest" description="Disordered" evidence="1">
    <location>
        <begin position="86"/>
        <end position="105"/>
    </location>
</feature>
<evidence type="ECO:0000313" key="2">
    <source>
        <dbReference type="EMBL" id="KAJ1351020.1"/>
    </source>
</evidence>
<feature type="region of interest" description="Disordered" evidence="1">
    <location>
        <begin position="446"/>
        <end position="538"/>
    </location>
</feature>
<feature type="compositionally biased region" description="Low complexity" evidence="1">
    <location>
        <begin position="48"/>
        <end position="58"/>
    </location>
</feature>
<evidence type="ECO:0000256" key="1">
    <source>
        <dbReference type="SAM" id="MobiDB-lite"/>
    </source>
</evidence>
<dbReference type="GO" id="GO:0045747">
    <property type="term" value="P:positive regulation of Notch signaling pathway"/>
    <property type="evidence" value="ECO:0007669"/>
    <property type="project" value="TreeGrafter"/>
</dbReference>
<proteinExistence type="predicted"/>
<reference evidence="2" key="1">
    <citation type="submission" date="2021-06" db="EMBL/GenBank/DDBJ databases">
        <title>Parelaphostrongylus tenuis whole genome reference sequence.</title>
        <authorList>
            <person name="Garwood T.J."/>
            <person name="Larsen P.A."/>
            <person name="Fountain-Jones N.M."/>
            <person name="Garbe J.R."/>
            <person name="Macchietto M.G."/>
            <person name="Kania S.A."/>
            <person name="Gerhold R.W."/>
            <person name="Richards J.E."/>
            <person name="Wolf T.M."/>
        </authorList>
    </citation>
    <scope>NUCLEOTIDE SEQUENCE</scope>
    <source>
        <strain evidence="2">MNPRO001-30</strain>
        <tissue evidence="2">Meninges</tissue>
    </source>
</reference>
<feature type="region of interest" description="Disordered" evidence="1">
    <location>
        <begin position="237"/>
        <end position="256"/>
    </location>
</feature>
<dbReference type="PANTHER" id="PTHR35015:SF3">
    <property type="entry name" value="DELTA AND OSM-11-LIKE"/>
    <property type="match status" value="1"/>
</dbReference>
<sequence>MRSQELFGCALIISSAYLCEASFDLFRFACERNATLTFCNAYQFDDSTVPSTSKPSTPLLGVSKSAHDDSGGKDEQLLTWLNEQKDEVPDKKVHSEELEGTHQKPRSRTEYCSKFKVNFGKHCKNGNVNDLNRVLLQFCTSYTRLCERAGDAARDIGEIEDSLEPAGAGSTTQIEDNDHGRDSAKEQEVSQYCEKYWENFNFFCAGQASAAYEKFCQSFRQNCPHKVGSLKESSSFLGGEEKAEDSQGENRPGAGDKLYLYKGTREDYCNKFSVHYEFYCKGSTINTEITAKFCPFFKKSCKDHSERPAEPFTKSISSSKSPSEEGDHGEINFPDVDDHKSSSRRSRRRKHEKKKRPCTADCDQRIFPHCTKACKCDYEYPSVQKFCNPPPLPLFLNTCRLWYAGCPKYEQYHYSSQFIYSRAEKGKKVLLPASPGRFSVVSPTGERIPVGVQQPGSKNIARDDPLGDTVDWARSVDLNPDHFKPSTERSRRIERTSDFHQGHEVRRIRRKGSDGKDSRKRDDPTERRSSRARRAENVPVVASDSVFANALQQYSGLTDSGGGLHRPHSTSPFTKPGLWEANPDNPHNRDHSNKFFYRPESVNVDWLNGQLAWGAHYAVPAVGVGGTDGFSALYFPNAGSFLNIPDDYD</sequence>
<feature type="region of interest" description="Disordered" evidence="1">
    <location>
        <begin position="48"/>
        <end position="73"/>
    </location>
</feature>
<feature type="compositionally biased region" description="Basic and acidic residues" evidence="1">
    <location>
        <begin position="479"/>
        <end position="536"/>
    </location>
</feature>
<feature type="region of interest" description="Disordered" evidence="1">
    <location>
        <begin position="306"/>
        <end position="354"/>
    </location>
</feature>
<organism evidence="2 3">
    <name type="scientific">Parelaphostrongylus tenuis</name>
    <name type="common">Meningeal worm</name>
    <dbReference type="NCBI Taxonomy" id="148309"/>
    <lineage>
        <taxon>Eukaryota</taxon>
        <taxon>Metazoa</taxon>
        <taxon>Ecdysozoa</taxon>
        <taxon>Nematoda</taxon>
        <taxon>Chromadorea</taxon>
        <taxon>Rhabditida</taxon>
        <taxon>Rhabditina</taxon>
        <taxon>Rhabditomorpha</taxon>
        <taxon>Strongyloidea</taxon>
        <taxon>Metastrongylidae</taxon>
        <taxon>Parelaphostrongylus</taxon>
    </lineage>
</organism>
<dbReference type="Proteomes" id="UP001196413">
    <property type="component" value="Unassembled WGS sequence"/>
</dbReference>
<feature type="region of interest" description="Disordered" evidence="1">
    <location>
        <begin position="558"/>
        <end position="586"/>
    </location>
</feature>
<evidence type="ECO:0000313" key="3">
    <source>
        <dbReference type="Proteomes" id="UP001196413"/>
    </source>
</evidence>
<protein>
    <submittedName>
        <fullName evidence="2">Uncharacterized protein</fullName>
    </submittedName>
</protein>
<dbReference type="EMBL" id="JAHQIW010000985">
    <property type="protein sequence ID" value="KAJ1351020.1"/>
    <property type="molecule type" value="Genomic_DNA"/>
</dbReference>
<feature type="region of interest" description="Disordered" evidence="1">
    <location>
        <begin position="160"/>
        <end position="183"/>
    </location>
</feature>
<feature type="compositionally biased region" description="Basic and acidic residues" evidence="1">
    <location>
        <begin position="322"/>
        <end position="341"/>
    </location>
</feature>
<feature type="compositionally biased region" description="Basic residues" evidence="1">
    <location>
        <begin position="342"/>
        <end position="354"/>
    </location>
</feature>
<dbReference type="AlphaFoldDB" id="A0AAD5M4J7"/>
<comment type="caution">
    <text evidence="2">The sequence shown here is derived from an EMBL/GenBank/DDBJ whole genome shotgun (WGS) entry which is preliminary data.</text>
</comment>
<name>A0AAD5M4J7_PARTN</name>
<dbReference type="GO" id="GO:0005615">
    <property type="term" value="C:extracellular space"/>
    <property type="evidence" value="ECO:0007669"/>
    <property type="project" value="TreeGrafter"/>
</dbReference>
<dbReference type="InterPro" id="IPR053124">
    <property type="entry name" value="Notch_signaling_modulators"/>
</dbReference>
<dbReference type="PANTHER" id="PTHR35015">
    <property type="entry name" value="PROTEIN CBR-OSM-7-RELATED"/>
    <property type="match status" value="1"/>
</dbReference>
<accession>A0AAD5M4J7</accession>